<dbReference type="SUPFAM" id="SSF50978">
    <property type="entry name" value="WD40 repeat-like"/>
    <property type="match status" value="1"/>
</dbReference>
<dbReference type="PANTHER" id="PTHR19854">
    <property type="entry name" value="TRANSDUCIN BETA-LIKE 3"/>
    <property type="match status" value="1"/>
</dbReference>
<dbReference type="PROSITE" id="PS50294">
    <property type="entry name" value="WD_REPEATS_REGION"/>
    <property type="match status" value="1"/>
</dbReference>
<dbReference type="Pfam" id="PF00400">
    <property type="entry name" value="WD40"/>
    <property type="match status" value="2"/>
</dbReference>
<dbReference type="AlphaFoldDB" id="C5FM85"/>
<dbReference type="VEuPathDB" id="FungiDB:MCYG_03626"/>
<evidence type="ECO:0000313" key="10">
    <source>
        <dbReference type="Proteomes" id="UP000002035"/>
    </source>
</evidence>
<evidence type="ECO:0000256" key="6">
    <source>
        <dbReference type="ARBA" id="ARBA00040563"/>
    </source>
</evidence>
<evidence type="ECO:0000256" key="3">
    <source>
        <dbReference type="ARBA" id="ARBA00037338"/>
    </source>
</evidence>
<evidence type="ECO:0000256" key="5">
    <source>
        <dbReference type="ARBA" id="ARBA00038749"/>
    </source>
</evidence>
<dbReference type="HOGENOM" id="CLU_041940_0_1_1"/>
<dbReference type="Proteomes" id="UP000002035">
    <property type="component" value="Unassembled WGS sequence"/>
</dbReference>
<name>C5FM85_ARTOC</name>
<dbReference type="SMART" id="SM00320">
    <property type="entry name" value="WD40"/>
    <property type="match status" value="5"/>
</dbReference>
<feature type="region of interest" description="Disordered" evidence="8">
    <location>
        <begin position="1"/>
        <end position="22"/>
    </location>
</feature>
<dbReference type="OrthoDB" id="7668193at2759"/>
<dbReference type="PROSITE" id="PS00678">
    <property type="entry name" value="WD_REPEATS_1"/>
    <property type="match status" value="2"/>
</dbReference>
<keyword evidence="10" id="KW-1185">Reference proteome</keyword>
<protein>
    <recommendedName>
        <fullName evidence="6">ASTRA-associated protein 1</fullName>
    </recommendedName>
</protein>
<accession>C5FM85</accession>
<evidence type="ECO:0000256" key="4">
    <source>
        <dbReference type="ARBA" id="ARBA00037931"/>
    </source>
</evidence>
<dbReference type="EMBL" id="DS995703">
    <property type="protein sequence ID" value="EEQ30807.1"/>
    <property type="molecule type" value="Genomic_DNA"/>
</dbReference>
<dbReference type="RefSeq" id="XP_002848120.1">
    <property type="nucleotide sequence ID" value="XM_002848074.1"/>
</dbReference>
<organism evidence="9 10">
    <name type="scientific">Arthroderma otae (strain ATCC MYA-4605 / CBS 113480)</name>
    <name type="common">Microsporum canis</name>
    <dbReference type="NCBI Taxonomy" id="554155"/>
    <lineage>
        <taxon>Eukaryota</taxon>
        <taxon>Fungi</taxon>
        <taxon>Dikarya</taxon>
        <taxon>Ascomycota</taxon>
        <taxon>Pezizomycotina</taxon>
        <taxon>Eurotiomycetes</taxon>
        <taxon>Eurotiomycetidae</taxon>
        <taxon>Onygenales</taxon>
        <taxon>Arthrodermataceae</taxon>
        <taxon>Microsporum</taxon>
    </lineage>
</organism>
<dbReference type="PROSITE" id="PS50082">
    <property type="entry name" value="WD_REPEATS_2"/>
    <property type="match status" value="2"/>
</dbReference>
<proteinExistence type="inferred from homology"/>
<comment type="subunit">
    <text evidence="5">Component of the ASTRA chromatin remodeling machinery complex.</text>
</comment>
<reference evidence="10" key="1">
    <citation type="journal article" date="2012" name="MBio">
        <title>Comparative genome analysis of Trichophyton rubrum and related dermatophytes reveals candidate genes involved in infection.</title>
        <authorList>
            <person name="Martinez D.A."/>
            <person name="Oliver B.G."/>
            <person name="Graeser Y."/>
            <person name="Goldberg J.M."/>
            <person name="Li W."/>
            <person name="Martinez-Rossi N.M."/>
            <person name="Monod M."/>
            <person name="Shelest E."/>
            <person name="Barton R.C."/>
            <person name="Birch E."/>
            <person name="Brakhage A.A."/>
            <person name="Chen Z."/>
            <person name="Gurr S.J."/>
            <person name="Heiman D."/>
            <person name="Heitman J."/>
            <person name="Kosti I."/>
            <person name="Rossi A."/>
            <person name="Saif S."/>
            <person name="Samalova M."/>
            <person name="Saunders C.W."/>
            <person name="Shea T."/>
            <person name="Summerbell R.C."/>
            <person name="Xu J."/>
            <person name="Young S."/>
            <person name="Zeng Q."/>
            <person name="Birren B.W."/>
            <person name="Cuomo C.A."/>
            <person name="White T.C."/>
        </authorList>
    </citation>
    <scope>NUCLEOTIDE SEQUENCE [LARGE SCALE GENOMIC DNA]</scope>
    <source>
        <strain evidence="10">ATCC MYA-4605 / CBS 113480</strain>
    </source>
</reference>
<dbReference type="InterPro" id="IPR001680">
    <property type="entry name" value="WD40_rpt"/>
</dbReference>
<feature type="repeat" description="WD" evidence="7">
    <location>
        <begin position="27"/>
        <end position="68"/>
    </location>
</feature>
<gene>
    <name evidence="9" type="ORF">MCYG_03626</name>
</gene>
<dbReference type="Gene3D" id="2.130.10.10">
    <property type="entry name" value="YVTN repeat-like/Quinoprotein amine dehydrogenase"/>
    <property type="match status" value="3"/>
</dbReference>
<evidence type="ECO:0000256" key="2">
    <source>
        <dbReference type="ARBA" id="ARBA00022737"/>
    </source>
</evidence>
<evidence type="ECO:0000256" key="7">
    <source>
        <dbReference type="PROSITE-ProRule" id="PRU00221"/>
    </source>
</evidence>
<feature type="repeat" description="WD" evidence="7">
    <location>
        <begin position="443"/>
        <end position="458"/>
    </location>
</feature>
<dbReference type="GeneID" id="9229444"/>
<keyword evidence="2" id="KW-0677">Repeat</keyword>
<keyword evidence="1 7" id="KW-0853">WD repeat</keyword>
<evidence type="ECO:0000256" key="8">
    <source>
        <dbReference type="SAM" id="MobiDB-lite"/>
    </source>
</evidence>
<comment type="function">
    <text evidence="3">Component of the ASTRA complex involved in chromatin remodeling.</text>
</comment>
<comment type="similarity">
    <text evidence="4">Belongs to the WD repeat ASA1 family.</text>
</comment>
<dbReference type="InterPro" id="IPR036322">
    <property type="entry name" value="WD40_repeat_dom_sf"/>
</dbReference>
<evidence type="ECO:0000313" key="9">
    <source>
        <dbReference type="EMBL" id="EEQ30807.1"/>
    </source>
</evidence>
<dbReference type="PANTHER" id="PTHR19854:SF1">
    <property type="entry name" value="GUANINE NUCLEOTIDE-BINDING PROTEIN SUBUNIT BETA-LIKE PROTEIN 1"/>
    <property type="match status" value="1"/>
</dbReference>
<sequence length="458" mass="50727">MAAQEPYKQSSSEPGQKLPPATPVYVLRGHTNPIHTLNFYCRNSRLISGDADGWVVVWDITSKRAIATWKAHEGSILNVTGVEVALETGMEKRIFTHGRDHKLCVWRLNEKDEAVVGNILPVDIQSDTQERGKPWLLHSLSVNALNFCGFTYCFLPSKEIQPGDAAKSGVQITSSPPQMLLAVPNALNTGGLDIFHLPSERRLCVISPDNKVNTGMVMALEMFIPSQGEEIYIISGYEDGSAMVHACRGPIDRLLAAEQGSPDSPWNWELLYTNRSHSQPVLSLDISPSLEREYFITSSADAMIVKHPIPRLQPALEPDVTDVGGGVESTHFKLVNTKHSGQQGLRIRADNKIFATAGWDNRIRVYGCKSMKELAVLKWHKEGCYSIAFAKVDIESSGTRDDVIDVDSTQEAKSTALTLKNEPRSLAEIKQRRSIKAQLTHWIAAGSKDGKISLWDIY</sequence>
<dbReference type="OMA" id="YQRQSMQ"/>
<dbReference type="STRING" id="554155.C5FM85"/>
<dbReference type="InterPro" id="IPR015943">
    <property type="entry name" value="WD40/YVTN_repeat-like_dom_sf"/>
</dbReference>
<dbReference type="eggNOG" id="KOG0322">
    <property type="taxonomic scope" value="Eukaryota"/>
</dbReference>
<dbReference type="InterPro" id="IPR019775">
    <property type="entry name" value="WD40_repeat_CS"/>
</dbReference>
<evidence type="ECO:0000256" key="1">
    <source>
        <dbReference type="ARBA" id="ARBA00022574"/>
    </source>
</evidence>